<dbReference type="SMART" id="SM00331">
    <property type="entry name" value="PP2C_SIG"/>
    <property type="match status" value="1"/>
</dbReference>
<feature type="domain" description="PPM-type phosphatase" evidence="3">
    <location>
        <begin position="20"/>
        <end position="263"/>
    </location>
</feature>
<feature type="compositionally biased region" description="Acidic residues" evidence="1">
    <location>
        <begin position="324"/>
        <end position="356"/>
    </location>
</feature>
<evidence type="ECO:0000256" key="2">
    <source>
        <dbReference type="SAM" id="Phobius"/>
    </source>
</evidence>
<name>A0A3N2DAF6_9MICO</name>
<reference evidence="4 5" key="1">
    <citation type="submission" date="2018-11" db="EMBL/GenBank/DDBJ databases">
        <title>Sequencing the genomes of 1000 actinobacteria strains.</title>
        <authorList>
            <person name="Klenk H.-P."/>
        </authorList>
    </citation>
    <scope>NUCLEOTIDE SEQUENCE [LARGE SCALE GENOMIC DNA]</scope>
    <source>
        <strain evidence="4 5">DSM 13521</strain>
    </source>
</reference>
<feature type="compositionally biased region" description="Low complexity" evidence="1">
    <location>
        <begin position="374"/>
        <end position="388"/>
    </location>
</feature>
<dbReference type="InterPro" id="IPR001932">
    <property type="entry name" value="PPM-type_phosphatase-like_dom"/>
</dbReference>
<dbReference type="Pfam" id="PF13672">
    <property type="entry name" value="PP2C_2"/>
    <property type="match status" value="1"/>
</dbReference>
<organism evidence="4 5">
    <name type="scientific">Salana multivorans</name>
    <dbReference type="NCBI Taxonomy" id="120377"/>
    <lineage>
        <taxon>Bacteria</taxon>
        <taxon>Bacillati</taxon>
        <taxon>Actinomycetota</taxon>
        <taxon>Actinomycetes</taxon>
        <taxon>Micrococcales</taxon>
        <taxon>Beutenbergiaceae</taxon>
        <taxon>Salana</taxon>
    </lineage>
</organism>
<evidence type="ECO:0000256" key="1">
    <source>
        <dbReference type="SAM" id="MobiDB-lite"/>
    </source>
</evidence>
<dbReference type="PROSITE" id="PS51746">
    <property type="entry name" value="PPM_2"/>
    <property type="match status" value="1"/>
</dbReference>
<feature type="transmembrane region" description="Helical" evidence="2">
    <location>
        <begin position="395"/>
        <end position="414"/>
    </location>
</feature>
<dbReference type="InterPro" id="IPR015655">
    <property type="entry name" value="PP2C"/>
</dbReference>
<dbReference type="GO" id="GO:0004722">
    <property type="term" value="F:protein serine/threonine phosphatase activity"/>
    <property type="evidence" value="ECO:0007669"/>
    <property type="project" value="InterPro"/>
</dbReference>
<feature type="region of interest" description="Disordered" evidence="1">
    <location>
        <begin position="324"/>
        <end position="388"/>
    </location>
</feature>
<dbReference type="AlphaFoldDB" id="A0A3N2DAF6"/>
<sequence length="416" mass="42340">MFGSRVRQNGATMTIPLSFRAAGATDLGTVRTNNEDAALLSERLVALADGMGGHAAGEVASAVVVDRLTTLVGPDPGDPAGPAGASDAAGLTREALTDALTRAKGELRALSAVDPSMTGMGTTLVALALTPEGVVLAHVGDSRLYRLRDGDLEQLTVDHTHVQRLVDAGRLAPEAVREHPFRSVILRSLDDTSDDLPDVSVTDAVAAGDRLLLCSDGLSDYVTDDAILGALAEGSPQEAADRLVALALDHATRDNVTVVVVDAATGAGDDEGDVEPDAEVGEPGEPTPAAGVDATATPLRLLGATLATADLGPEAREVLDAYDSDADASVEESDGADVEQSDIEAERDDVERDEDGAAAGPGTGAEETEDADEAAAASAAVPEAGPGTSSRATGLWLGLVVLTFLLTTGVVWLTQS</sequence>
<feature type="region of interest" description="Disordered" evidence="1">
    <location>
        <begin position="265"/>
        <end position="292"/>
    </location>
</feature>
<dbReference type="InterPro" id="IPR036457">
    <property type="entry name" value="PPM-type-like_dom_sf"/>
</dbReference>
<keyword evidence="2" id="KW-1133">Transmembrane helix</keyword>
<dbReference type="SMART" id="SM00332">
    <property type="entry name" value="PP2Cc"/>
    <property type="match status" value="1"/>
</dbReference>
<evidence type="ECO:0000313" key="4">
    <source>
        <dbReference type="EMBL" id="ROR96767.1"/>
    </source>
</evidence>
<feature type="compositionally biased region" description="Acidic residues" evidence="1">
    <location>
        <begin position="268"/>
        <end position="282"/>
    </location>
</feature>
<keyword evidence="5" id="KW-1185">Reference proteome</keyword>
<evidence type="ECO:0000313" key="5">
    <source>
        <dbReference type="Proteomes" id="UP000275356"/>
    </source>
</evidence>
<dbReference type="Gene3D" id="3.60.40.10">
    <property type="entry name" value="PPM-type phosphatase domain"/>
    <property type="match status" value="1"/>
</dbReference>
<comment type="caution">
    <text evidence="4">The sequence shown here is derived from an EMBL/GenBank/DDBJ whole genome shotgun (WGS) entry which is preliminary data.</text>
</comment>
<dbReference type="Proteomes" id="UP000275356">
    <property type="component" value="Unassembled WGS sequence"/>
</dbReference>
<protein>
    <submittedName>
        <fullName evidence="4">Serine/threonine protein phosphatase PrpC</fullName>
    </submittedName>
</protein>
<keyword evidence="2" id="KW-0472">Membrane</keyword>
<dbReference type="PANTHER" id="PTHR47992">
    <property type="entry name" value="PROTEIN PHOSPHATASE"/>
    <property type="match status" value="1"/>
</dbReference>
<dbReference type="EMBL" id="RKHQ01000001">
    <property type="protein sequence ID" value="ROR96767.1"/>
    <property type="molecule type" value="Genomic_DNA"/>
</dbReference>
<proteinExistence type="predicted"/>
<dbReference type="CDD" id="cd00143">
    <property type="entry name" value="PP2Cc"/>
    <property type="match status" value="1"/>
</dbReference>
<keyword evidence="2" id="KW-0812">Transmembrane</keyword>
<evidence type="ECO:0000259" key="3">
    <source>
        <dbReference type="PROSITE" id="PS51746"/>
    </source>
</evidence>
<accession>A0A3N2DAF6</accession>
<gene>
    <name evidence="4" type="ORF">EDD28_1358</name>
</gene>
<dbReference type="SUPFAM" id="SSF81606">
    <property type="entry name" value="PP2C-like"/>
    <property type="match status" value="1"/>
</dbReference>